<evidence type="ECO:0000313" key="2">
    <source>
        <dbReference type="Proteomes" id="UP000268623"/>
    </source>
</evidence>
<dbReference type="RefSeq" id="WP_123175348.1">
    <property type="nucleotide sequence ID" value="NZ_QWDD01000001.1"/>
</dbReference>
<dbReference type="Proteomes" id="UP000268623">
    <property type="component" value="Unassembled WGS sequence"/>
</dbReference>
<comment type="caution">
    <text evidence="1">The sequence shown here is derived from an EMBL/GenBank/DDBJ whole genome shotgun (WGS) entry which is preliminary data.</text>
</comment>
<protein>
    <submittedName>
        <fullName evidence="1">Uncharacterized protein</fullName>
    </submittedName>
</protein>
<reference evidence="1 2" key="1">
    <citation type="submission" date="2018-08" db="EMBL/GenBank/DDBJ databases">
        <title>Genome sequence of Methylocystis hirsuta CSC1, a methanotroph able to accumulate PHAs.</title>
        <authorList>
            <person name="Bordel S."/>
            <person name="Rodriguez E."/>
            <person name="Gancedo J."/>
            <person name="Munoz R."/>
        </authorList>
    </citation>
    <scope>NUCLEOTIDE SEQUENCE [LARGE SCALE GENOMIC DNA]</scope>
    <source>
        <strain evidence="1 2">CSC1</strain>
    </source>
</reference>
<keyword evidence="2" id="KW-1185">Reference proteome</keyword>
<dbReference type="AlphaFoldDB" id="A0A3M9XNQ3"/>
<organism evidence="1 2">
    <name type="scientific">Methylocystis hirsuta</name>
    <dbReference type="NCBI Taxonomy" id="369798"/>
    <lineage>
        <taxon>Bacteria</taxon>
        <taxon>Pseudomonadati</taxon>
        <taxon>Pseudomonadota</taxon>
        <taxon>Alphaproteobacteria</taxon>
        <taxon>Hyphomicrobiales</taxon>
        <taxon>Methylocystaceae</taxon>
        <taxon>Methylocystis</taxon>
    </lineage>
</organism>
<dbReference type="OrthoDB" id="9881122at2"/>
<name>A0A3M9XNQ3_9HYPH</name>
<accession>A0A3M9XNQ3</accession>
<sequence>MKKRYHTLAEYLPALERWTPQFGDYDRKTVKSELDYMREQGVKEKHLKIVSSAGTQEAINSVCASIPRPA</sequence>
<proteinExistence type="predicted"/>
<gene>
    <name evidence="1" type="ORF">D1O30_06980</name>
</gene>
<evidence type="ECO:0000313" key="1">
    <source>
        <dbReference type="EMBL" id="RNJ49382.1"/>
    </source>
</evidence>
<dbReference type="EMBL" id="QWDD01000001">
    <property type="protein sequence ID" value="RNJ49382.1"/>
    <property type="molecule type" value="Genomic_DNA"/>
</dbReference>